<dbReference type="GO" id="GO:0008270">
    <property type="term" value="F:zinc ion binding"/>
    <property type="evidence" value="ECO:0007669"/>
    <property type="project" value="UniProtKB-KW"/>
</dbReference>
<feature type="region of interest" description="Disordered" evidence="11">
    <location>
        <begin position="527"/>
        <end position="575"/>
    </location>
</feature>
<proteinExistence type="inferred from homology"/>
<dbReference type="Gene3D" id="3.40.50.10810">
    <property type="entry name" value="Tandem AAA-ATPase domain"/>
    <property type="match status" value="3"/>
</dbReference>
<feature type="domain" description="Helicase ATP-binding" evidence="13">
    <location>
        <begin position="372"/>
        <end position="639"/>
    </location>
</feature>
<dbReference type="Proteomes" id="UP000886520">
    <property type="component" value="Chromosome 25"/>
</dbReference>
<dbReference type="PROSITE" id="PS51192">
    <property type="entry name" value="HELICASE_ATP_BIND_1"/>
    <property type="match status" value="1"/>
</dbReference>
<reference evidence="15" key="1">
    <citation type="submission" date="2021-01" db="EMBL/GenBank/DDBJ databases">
        <title>Adiantum capillus-veneris genome.</title>
        <authorList>
            <person name="Fang Y."/>
            <person name="Liao Q."/>
        </authorList>
    </citation>
    <scope>NUCLEOTIDE SEQUENCE</scope>
    <source>
        <strain evidence="15">H3</strain>
        <tissue evidence="15">Leaf</tissue>
    </source>
</reference>
<evidence type="ECO:0000256" key="6">
    <source>
        <dbReference type="ARBA" id="ARBA00022801"/>
    </source>
</evidence>
<dbReference type="InterPro" id="IPR050628">
    <property type="entry name" value="SNF2_RAD54_helicase_TF"/>
</dbReference>
<dbReference type="AlphaFoldDB" id="A0A9D4U0R9"/>
<evidence type="ECO:0000256" key="10">
    <source>
        <dbReference type="PROSITE-ProRule" id="PRU00175"/>
    </source>
</evidence>
<dbReference type="SMART" id="SM00490">
    <property type="entry name" value="HELICc"/>
    <property type="match status" value="1"/>
</dbReference>
<dbReference type="Gene3D" id="3.30.40.10">
    <property type="entry name" value="Zinc/RING finger domain, C3HC4 (zinc finger)"/>
    <property type="match status" value="1"/>
</dbReference>
<evidence type="ECO:0000313" key="16">
    <source>
        <dbReference type="Proteomes" id="UP000886520"/>
    </source>
</evidence>
<dbReference type="CDD" id="cd18008">
    <property type="entry name" value="DEXDc_SHPRH-like"/>
    <property type="match status" value="1"/>
</dbReference>
<dbReference type="Pfam" id="PF00271">
    <property type="entry name" value="Helicase_C"/>
    <property type="match status" value="1"/>
</dbReference>
<dbReference type="OrthoDB" id="448448at2759"/>
<evidence type="ECO:0000256" key="11">
    <source>
        <dbReference type="SAM" id="MobiDB-lite"/>
    </source>
</evidence>
<dbReference type="InterPro" id="IPR049730">
    <property type="entry name" value="SNF2/RAD54-like_C"/>
</dbReference>
<keyword evidence="2" id="KW-0150">Chloroplast</keyword>
<dbReference type="Pfam" id="PF00176">
    <property type="entry name" value="SNF2-rel_dom"/>
    <property type="match status" value="1"/>
</dbReference>
<dbReference type="SMART" id="SM00487">
    <property type="entry name" value="DEXDc"/>
    <property type="match status" value="1"/>
</dbReference>
<dbReference type="CDD" id="cd18793">
    <property type="entry name" value="SF2_C_SNF"/>
    <property type="match status" value="1"/>
</dbReference>
<comment type="similarity">
    <text evidence="1">Belongs to the SNF2/RAD54 helicase family. RAD16 subfamily.</text>
</comment>
<keyword evidence="8" id="KW-0862">Zinc</keyword>
<dbReference type="InterPro" id="IPR014001">
    <property type="entry name" value="Helicase_ATP-bd"/>
</dbReference>
<keyword evidence="6" id="KW-0378">Hydrolase</keyword>
<dbReference type="InterPro" id="IPR000330">
    <property type="entry name" value="SNF2_N"/>
</dbReference>
<evidence type="ECO:0000256" key="9">
    <source>
        <dbReference type="ARBA" id="ARBA00022840"/>
    </source>
</evidence>
<keyword evidence="7" id="KW-0347">Helicase</keyword>
<dbReference type="GO" id="GO:0006281">
    <property type="term" value="P:DNA repair"/>
    <property type="evidence" value="ECO:0007669"/>
    <property type="project" value="TreeGrafter"/>
</dbReference>
<dbReference type="PROSITE" id="PS00518">
    <property type="entry name" value="ZF_RING_1"/>
    <property type="match status" value="1"/>
</dbReference>
<evidence type="ECO:0000259" key="13">
    <source>
        <dbReference type="PROSITE" id="PS51192"/>
    </source>
</evidence>
<evidence type="ECO:0000313" key="15">
    <source>
        <dbReference type="EMBL" id="KAI5059132.1"/>
    </source>
</evidence>
<dbReference type="Gene3D" id="3.40.50.300">
    <property type="entry name" value="P-loop containing nucleotide triphosphate hydrolases"/>
    <property type="match status" value="1"/>
</dbReference>
<dbReference type="InterPro" id="IPR027417">
    <property type="entry name" value="P-loop_NTPase"/>
</dbReference>
<dbReference type="InterPro" id="IPR013083">
    <property type="entry name" value="Znf_RING/FYVE/PHD"/>
</dbReference>
<gene>
    <name evidence="15" type="ORF">GOP47_0025451</name>
</gene>
<dbReference type="SUPFAM" id="SSF57850">
    <property type="entry name" value="RING/U-box"/>
    <property type="match status" value="1"/>
</dbReference>
<dbReference type="FunFam" id="3.40.50.10810:FF:000068">
    <property type="entry name" value="SNF2 domain-containing protein / helicase domain-containing protein / zinc finger protein-like protein"/>
    <property type="match status" value="1"/>
</dbReference>
<evidence type="ECO:0000259" key="12">
    <source>
        <dbReference type="PROSITE" id="PS50089"/>
    </source>
</evidence>
<keyword evidence="5 10" id="KW-0863">Zinc-finger</keyword>
<protein>
    <recommendedName>
        <fullName evidence="17">Helicase-like transcription factor CHR28</fullName>
    </recommendedName>
</protein>
<dbReference type="GO" id="GO:0008094">
    <property type="term" value="F:ATP-dependent activity, acting on DNA"/>
    <property type="evidence" value="ECO:0007669"/>
    <property type="project" value="TreeGrafter"/>
</dbReference>
<sequence length="1066" mass="118024">MNQTIALSLSNFDRDNHDDIDIDIDLFNSIMQEQPPDPGTLPHPHPTPELVPAQVPLCSLEPLEQPSKEALDTGLTLAGFEQVNPNTHDRYLISHSTDSSSDTSSELSDFSFSMHSQTLEEFGSFGFSLEHRIQANSWQGNPDVVDESRSSNTFDDSKSNASCTSNVSLAQRPSNTEMVDLTTDTDSDCEDELIERHQGLAGKRSLPGWSELSDRPLKAVCVRGPPAEEYGYTKGHDVRSLPTLQFLSKIASSVNGAVKLEPGGVSQILYDRPGFKGGIGVPEWDAKTNIDASPAVLYSTNVLQGGTLSKGITSNYSCQISAAKDINRDRILNHGLEGLSSAITEEAFIDEGIMTVPLLRHQRIALAWMEKREKGSECSGGILADDQGLGKTVSTIALILKEKPSNRNSLLDGAAEVSSEEMATVDLEDDDCHPIATGHLKVGCQSEQGLLSNVITGSKGRPSAGTLVVCPTSVLRQWAHELKEKISAEAALSVHLYHGSGRTRDPHELAKHDVVLTTYSIVSLEVPKQPLPDEKEADGRNPAHYSLSNLMGSEERSSTKKKTGKGKKAEGESEKAGPLAQVAWFRVVLDEAQSIKNRRTQAARACWGLRAKRRWCLSGTPIQNTIDDLYSYFRFLKYEPYSVYKHFRSGIKDLITRDPAYGYRNLQLVLRKVLLRRTKQSQIDGEPIITIPDKLVALEQVDFTPEERTFYSTLETQSREQFKMYAEAGTVQSNYVNILWMLLRLRQACNHPRLVKGGHSDIAERSNVECARKLSMEKRMILLSILERNSDACSICSDVPEDAVVTMCSHVFCRQCLSDRLTQDDSASCPYPKCEAFLSSSTVYSCSALKSLVDGGGDLVDPSFGVLAQPGLNPQQEESSKIRAVIKTLKALPSNLLMNGLESSELATLRTEKAIVFSQWTSMLDLLEVSLKKEGFCYRRLDGTMSIQARDRALADFRQLPDVTVIIMSLKAASLGLNMVTASHVLLIDVWWNPTTEDQAVDRAHRIGQTRVVNVSRFTVKNTIEDRILELQERKRKMVASAFGEDSPADQKTRLSMDEMRYLFRV</sequence>
<feature type="compositionally biased region" description="Basic and acidic residues" evidence="11">
    <location>
        <begin position="531"/>
        <end position="541"/>
    </location>
</feature>
<keyword evidence="9" id="KW-0067">ATP-binding</keyword>
<dbReference type="GO" id="GO:0005634">
    <property type="term" value="C:nucleus"/>
    <property type="evidence" value="ECO:0007669"/>
    <property type="project" value="TreeGrafter"/>
</dbReference>
<evidence type="ECO:0008006" key="17">
    <source>
        <dbReference type="Google" id="ProtNLM"/>
    </source>
</evidence>
<evidence type="ECO:0000256" key="3">
    <source>
        <dbReference type="ARBA" id="ARBA00022723"/>
    </source>
</evidence>
<keyword evidence="4" id="KW-0547">Nucleotide-binding</keyword>
<comment type="caution">
    <text evidence="15">The sequence shown here is derived from an EMBL/GenBank/DDBJ whole genome shotgun (WGS) entry which is preliminary data.</text>
</comment>
<dbReference type="PANTHER" id="PTHR45626">
    <property type="entry name" value="TRANSCRIPTION TERMINATION FACTOR 2-RELATED"/>
    <property type="match status" value="1"/>
</dbReference>
<evidence type="ECO:0000256" key="7">
    <source>
        <dbReference type="ARBA" id="ARBA00022806"/>
    </source>
</evidence>
<dbReference type="PANTHER" id="PTHR45626:SF16">
    <property type="entry name" value="ATP-DEPENDENT HELICASE ULS1"/>
    <property type="match status" value="1"/>
</dbReference>
<evidence type="ECO:0000259" key="14">
    <source>
        <dbReference type="PROSITE" id="PS51194"/>
    </source>
</evidence>
<name>A0A9D4U0R9_ADICA</name>
<dbReference type="GO" id="GO:0005524">
    <property type="term" value="F:ATP binding"/>
    <property type="evidence" value="ECO:0007669"/>
    <property type="project" value="UniProtKB-KW"/>
</dbReference>
<dbReference type="InterPro" id="IPR038718">
    <property type="entry name" value="SNF2-like_sf"/>
</dbReference>
<keyword evidence="16" id="KW-1185">Reference proteome</keyword>
<dbReference type="PROSITE" id="PS51194">
    <property type="entry name" value="HELICASE_CTER"/>
    <property type="match status" value="1"/>
</dbReference>
<dbReference type="InterPro" id="IPR001650">
    <property type="entry name" value="Helicase_C-like"/>
</dbReference>
<dbReference type="InterPro" id="IPR017907">
    <property type="entry name" value="Znf_RING_CS"/>
</dbReference>
<evidence type="ECO:0000256" key="5">
    <source>
        <dbReference type="ARBA" id="ARBA00022771"/>
    </source>
</evidence>
<evidence type="ECO:0000256" key="4">
    <source>
        <dbReference type="ARBA" id="ARBA00022741"/>
    </source>
</evidence>
<feature type="region of interest" description="Disordered" evidence="11">
    <location>
        <begin position="139"/>
        <end position="165"/>
    </location>
</feature>
<dbReference type="GO" id="GO:0004386">
    <property type="term" value="F:helicase activity"/>
    <property type="evidence" value="ECO:0007669"/>
    <property type="project" value="UniProtKB-KW"/>
</dbReference>
<dbReference type="SMART" id="SM00184">
    <property type="entry name" value="RING"/>
    <property type="match status" value="1"/>
</dbReference>
<organism evidence="15 16">
    <name type="scientific">Adiantum capillus-veneris</name>
    <name type="common">Maidenhair fern</name>
    <dbReference type="NCBI Taxonomy" id="13818"/>
    <lineage>
        <taxon>Eukaryota</taxon>
        <taxon>Viridiplantae</taxon>
        <taxon>Streptophyta</taxon>
        <taxon>Embryophyta</taxon>
        <taxon>Tracheophyta</taxon>
        <taxon>Polypodiopsida</taxon>
        <taxon>Polypodiidae</taxon>
        <taxon>Polypodiales</taxon>
        <taxon>Pteridineae</taxon>
        <taxon>Pteridaceae</taxon>
        <taxon>Vittarioideae</taxon>
        <taxon>Adiantum</taxon>
    </lineage>
</organism>
<dbReference type="SUPFAM" id="SSF52540">
    <property type="entry name" value="P-loop containing nucleoside triphosphate hydrolases"/>
    <property type="match status" value="2"/>
</dbReference>
<dbReference type="Pfam" id="PF13923">
    <property type="entry name" value="zf-C3HC4_2"/>
    <property type="match status" value="1"/>
</dbReference>
<dbReference type="InterPro" id="IPR001841">
    <property type="entry name" value="Znf_RING"/>
</dbReference>
<accession>A0A9D4U0R9</accession>
<feature type="domain" description="RING-type" evidence="12">
    <location>
        <begin position="793"/>
        <end position="833"/>
    </location>
</feature>
<keyword evidence="3" id="KW-0479">Metal-binding</keyword>
<feature type="domain" description="Helicase C-terminal" evidence="14">
    <location>
        <begin position="900"/>
        <end position="1061"/>
    </location>
</feature>
<keyword evidence="2" id="KW-0934">Plastid</keyword>
<evidence type="ECO:0000256" key="1">
    <source>
        <dbReference type="ARBA" id="ARBA00008438"/>
    </source>
</evidence>
<evidence type="ECO:0000256" key="2">
    <source>
        <dbReference type="ARBA" id="ARBA00022528"/>
    </source>
</evidence>
<dbReference type="PROSITE" id="PS50089">
    <property type="entry name" value="ZF_RING_2"/>
    <property type="match status" value="1"/>
</dbReference>
<feature type="compositionally biased region" description="Polar residues" evidence="11">
    <location>
        <begin position="150"/>
        <end position="165"/>
    </location>
</feature>
<dbReference type="GO" id="GO:0016787">
    <property type="term" value="F:hydrolase activity"/>
    <property type="evidence" value="ECO:0007669"/>
    <property type="project" value="UniProtKB-KW"/>
</dbReference>
<evidence type="ECO:0000256" key="8">
    <source>
        <dbReference type="ARBA" id="ARBA00022833"/>
    </source>
</evidence>
<dbReference type="EMBL" id="JABFUD020000025">
    <property type="protein sequence ID" value="KAI5059132.1"/>
    <property type="molecule type" value="Genomic_DNA"/>
</dbReference>